<dbReference type="InterPro" id="IPR012308">
    <property type="entry name" value="DNA_ligase_ATP-dep_N"/>
</dbReference>
<feature type="domain" description="ATP-dependent DNA ligase family profile" evidence="20">
    <location>
        <begin position="361"/>
        <end position="501"/>
    </location>
</feature>
<keyword evidence="13" id="KW-0233">DNA recombination</keyword>
<evidence type="ECO:0000256" key="19">
    <source>
        <dbReference type="RuleBase" id="RU004196"/>
    </source>
</evidence>
<evidence type="ECO:0000256" key="18">
    <source>
        <dbReference type="ARBA" id="ARBA00034003"/>
    </source>
</evidence>
<dbReference type="Pfam" id="PF11411">
    <property type="entry name" value="DNA_ligase_IV"/>
    <property type="match status" value="1"/>
</dbReference>
<evidence type="ECO:0000256" key="13">
    <source>
        <dbReference type="ARBA" id="ARBA00023172"/>
    </source>
</evidence>
<dbReference type="PANTHER" id="PTHR45997">
    <property type="entry name" value="DNA LIGASE 4"/>
    <property type="match status" value="1"/>
</dbReference>
<evidence type="ECO:0000256" key="15">
    <source>
        <dbReference type="ARBA" id="ARBA00023242"/>
    </source>
</evidence>
<dbReference type="InterPro" id="IPR001357">
    <property type="entry name" value="BRCT_dom"/>
</dbReference>
<feature type="domain" description="BRCT" evidence="21">
    <location>
        <begin position="844"/>
        <end position="897"/>
    </location>
</feature>
<keyword evidence="15" id="KW-0539">Nucleus</keyword>
<evidence type="ECO:0000256" key="4">
    <source>
        <dbReference type="ARBA" id="ARBA00012727"/>
    </source>
</evidence>
<dbReference type="SUPFAM" id="SSF50249">
    <property type="entry name" value="Nucleic acid-binding proteins"/>
    <property type="match status" value="1"/>
</dbReference>
<dbReference type="GO" id="GO:0005524">
    <property type="term" value="F:ATP binding"/>
    <property type="evidence" value="ECO:0007669"/>
    <property type="project" value="UniProtKB-KW"/>
</dbReference>
<dbReference type="GO" id="GO:0006310">
    <property type="term" value="P:DNA recombination"/>
    <property type="evidence" value="ECO:0007669"/>
    <property type="project" value="UniProtKB-KW"/>
</dbReference>
<reference evidence="22" key="2">
    <citation type="submission" date="2022-10" db="EMBL/GenBank/DDBJ databases">
        <authorList>
            <consortium name="ENA_rothamsted_submissions"/>
            <consortium name="culmorum"/>
            <person name="King R."/>
        </authorList>
    </citation>
    <scope>NUCLEOTIDE SEQUENCE</scope>
</reference>
<comment type="catalytic activity">
    <reaction evidence="18">
        <text>ATP + (deoxyribonucleotide)n-3'-hydroxyl + 5'-phospho-(deoxyribonucleotide)m = (deoxyribonucleotide)n+m + AMP + diphosphate.</text>
        <dbReference type="EC" id="6.5.1.1"/>
    </reaction>
</comment>
<evidence type="ECO:0000313" key="22">
    <source>
        <dbReference type="EMBL" id="CAG9795060.1"/>
    </source>
</evidence>
<evidence type="ECO:0000256" key="8">
    <source>
        <dbReference type="ARBA" id="ARBA00022737"/>
    </source>
</evidence>
<evidence type="ECO:0000256" key="2">
    <source>
        <dbReference type="ARBA" id="ARBA00004123"/>
    </source>
</evidence>
<dbReference type="EC" id="6.5.1.1" evidence="4"/>
<dbReference type="SUPFAM" id="SSF52113">
    <property type="entry name" value="BRCT domain"/>
    <property type="match status" value="1"/>
</dbReference>
<comment type="similarity">
    <text evidence="3 19">Belongs to the ATP-dependent DNA ligase family.</text>
</comment>
<dbReference type="PANTHER" id="PTHR45997:SF1">
    <property type="entry name" value="DNA LIGASE 4"/>
    <property type="match status" value="1"/>
</dbReference>
<dbReference type="InterPro" id="IPR036599">
    <property type="entry name" value="DNA_ligase_N_sf"/>
</dbReference>
<dbReference type="Gene3D" id="3.40.50.10190">
    <property type="entry name" value="BRCT domain"/>
    <property type="match status" value="2"/>
</dbReference>
<evidence type="ECO:0000256" key="12">
    <source>
        <dbReference type="ARBA" id="ARBA00022842"/>
    </source>
</evidence>
<organism evidence="22 23">
    <name type="scientific">Diatraea saccharalis</name>
    <name type="common">sugarcane borer</name>
    <dbReference type="NCBI Taxonomy" id="40085"/>
    <lineage>
        <taxon>Eukaryota</taxon>
        <taxon>Metazoa</taxon>
        <taxon>Ecdysozoa</taxon>
        <taxon>Arthropoda</taxon>
        <taxon>Hexapoda</taxon>
        <taxon>Insecta</taxon>
        <taxon>Pterygota</taxon>
        <taxon>Neoptera</taxon>
        <taxon>Endopterygota</taxon>
        <taxon>Lepidoptera</taxon>
        <taxon>Glossata</taxon>
        <taxon>Ditrysia</taxon>
        <taxon>Pyraloidea</taxon>
        <taxon>Crambidae</taxon>
        <taxon>Crambinae</taxon>
        <taxon>Diatraea</taxon>
    </lineage>
</organism>
<keyword evidence="11" id="KW-0067">ATP-binding</keyword>
<dbReference type="GO" id="GO:0006297">
    <property type="term" value="P:nucleotide-excision repair, DNA gap filling"/>
    <property type="evidence" value="ECO:0007669"/>
    <property type="project" value="TreeGrafter"/>
</dbReference>
<keyword evidence="23" id="KW-1185">Reference proteome</keyword>
<dbReference type="GO" id="GO:0003677">
    <property type="term" value="F:DNA binding"/>
    <property type="evidence" value="ECO:0007669"/>
    <property type="project" value="InterPro"/>
</dbReference>
<dbReference type="OrthoDB" id="151490at2759"/>
<dbReference type="Pfam" id="PF01068">
    <property type="entry name" value="DNA_ligase_A_M"/>
    <property type="match status" value="1"/>
</dbReference>
<evidence type="ECO:0000256" key="17">
    <source>
        <dbReference type="ARBA" id="ARBA00031942"/>
    </source>
</evidence>
<dbReference type="EMBL" id="OU893338">
    <property type="protein sequence ID" value="CAG9795060.1"/>
    <property type="molecule type" value="Genomic_DNA"/>
</dbReference>
<dbReference type="GO" id="GO:0071897">
    <property type="term" value="P:DNA biosynthetic process"/>
    <property type="evidence" value="ECO:0007669"/>
    <property type="project" value="InterPro"/>
</dbReference>
<dbReference type="GO" id="GO:0006303">
    <property type="term" value="P:double-strand break repair via nonhomologous end joining"/>
    <property type="evidence" value="ECO:0007669"/>
    <property type="project" value="TreeGrafter"/>
</dbReference>
<evidence type="ECO:0000259" key="21">
    <source>
        <dbReference type="PROSITE" id="PS50172"/>
    </source>
</evidence>
<dbReference type="InterPro" id="IPR044125">
    <property type="entry name" value="Adenylation_DNA_ligase_IV"/>
</dbReference>
<evidence type="ECO:0000256" key="11">
    <source>
        <dbReference type="ARBA" id="ARBA00022840"/>
    </source>
</evidence>
<keyword evidence="9" id="KW-0547">Nucleotide-binding</keyword>
<evidence type="ECO:0000256" key="5">
    <source>
        <dbReference type="ARBA" id="ARBA00022073"/>
    </source>
</evidence>
<dbReference type="Gene3D" id="3.30.470.30">
    <property type="entry name" value="DNA ligase/mRNA capping enzyme"/>
    <property type="match status" value="1"/>
</dbReference>
<dbReference type="Pfam" id="PF04675">
    <property type="entry name" value="DNA_ligase_A_N"/>
    <property type="match status" value="1"/>
</dbReference>
<dbReference type="InterPro" id="IPR012310">
    <property type="entry name" value="DNA_ligase_ATP-dep_cent"/>
</dbReference>
<evidence type="ECO:0000256" key="1">
    <source>
        <dbReference type="ARBA" id="ARBA00001946"/>
    </source>
</evidence>
<evidence type="ECO:0000259" key="20">
    <source>
        <dbReference type="PROSITE" id="PS50160"/>
    </source>
</evidence>
<gene>
    <name evidence="22" type="ORF">DIATSA_LOCUS12369</name>
</gene>
<evidence type="ECO:0000256" key="16">
    <source>
        <dbReference type="ARBA" id="ARBA00030676"/>
    </source>
</evidence>
<sequence>MATSNVVIPANSLEFEKLCDLFEKLFKTKKNKKKYQNSGKKQEQYEILENFINHFKVCVASIQGQKNGTIFPVLRLLLPDCDRDRGPYNLKEKNLGVLLVKVLSLSKQSGTAKKLLNFKSVDSSQDSDFAGVAYFALKSYIHTKNSIVTIGIINEILDKIANAEVGKKGSILDDTFVYALKNLTAEQFKWFLRIILKDLKLGIGSNRILAAFHPDAPECFKNCGSLSKVCDELEDGDTRPLELGIKVFYAISPMLSERLDVTQLEQHISFDKTYIVENKFDGERFQVHMENGVFEYYSRKGHKYSDNYGKTYDSGSLTPLLKGCFNSEVTSFILDGEMMGWHKVNEHFSCKGMAFDVKKITSYSSYRPCFCAFDVLFYNGRHLIGSQEKGGISLKERLKILDSLFSNVTGVIQNSVRETVKNSKDILDKLNQAIENEEEGIVLKDVESYYIPSRRNAGWYKIKPEYTESTMTDLDLVIIGADEAANKKHGRARSFYVACVDKSTPGEPNSSTRWLCVGRVVTGLSHAERESLCTVLEKYWTPTRIMPAPPQLVFNKEKPDFWILPEHSTVLQVRATELIRSVSYGTEYTLRFPRVERIRNDKPVDDVITLDYFDGLTPVKDPVKKLSSKLVSSELMGTATQKIRGKRRAKEIQVAEQFRTTIADPVEVTSKALQGRKICILSDNELCSRSELLKIVKRHSGIAVSNVGPDTWCAVVGKINKRERAIIESQIYDVVSCVWLINLPSSESPCTITPLDMLAMKKTTRELLCREYDEFGDCYTTDINEETLKKIFARIDEREQNIYLTKQEMLNIDHELFGAINPYSFLRPCCIHVYNNNKFDAIKAKMFGATLCEVNSSSLTHIIISKSTNSDEIIELKKGKHALIVSEEWLDECYHKKISQQLPVVYIEVLGCGFQGRA</sequence>
<evidence type="ECO:0000256" key="7">
    <source>
        <dbReference type="ARBA" id="ARBA00022723"/>
    </source>
</evidence>
<evidence type="ECO:0000313" key="23">
    <source>
        <dbReference type="Proteomes" id="UP001153714"/>
    </source>
</evidence>
<dbReference type="GO" id="GO:0005958">
    <property type="term" value="C:DNA-dependent protein kinase-DNA ligase 4 complex"/>
    <property type="evidence" value="ECO:0007669"/>
    <property type="project" value="TreeGrafter"/>
</dbReference>
<evidence type="ECO:0000256" key="10">
    <source>
        <dbReference type="ARBA" id="ARBA00022763"/>
    </source>
</evidence>
<keyword evidence="6" id="KW-0436">Ligase</keyword>
<dbReference type="Pfam" id="PF04679">
    <property type="entry name" value="DNA_ligase_A_C"/>
    <property type="match status" value="1"/>
</dbReference>
<dbReference type="GO" id="GO:0032807">
    <property type="term" value="C:DNA ligase IV complex"/>
    <property type="evidence" value="ECO:0007669"/>
    <property type="project" value="TreeGrafter"/>
</dbReference>
<evidence type="ECO:0000256" key="6">
    <source>
        <dbReference type="ARBA" id="ARBA00022598"/>
    </source>
</evidence>
<keyword evidence="8" id="KW-0677">Repeat</keyword>
<proteinExistence type="inferred from homology"/>
<dbReference type="PROSITE" id="PS50172">
    <property type="entry name" value="BRCT"/>
    <property type="match status" value="1"/>
</dbReference>
<protein>
    <recommendedName>
        <fullName evidence="5">DNA ligase 4</fullName>
        <ecNumber evidence="4">6.5.1.1</ecNumber>
    </recommendedName>
    <alternativeName>
        <fullName evidence="17">DNA ligase IV</fullName>
    </alternativeName>
    <alternativeName>
        <fullName evidence="16">Polydeoxyribonucleotide synthase [ATP] 4</fullName>
    </alternativeName>
</protein>
<dbReference type="Proteomes" id="UP001153714">
    <property type="component" value="Chromosome 7"/>
</dbReference>
<evidence type="ECO:0000256" key="3">
    <source>
        <dbReference type="ARBA" id="ARBA00007572"/>
    </source>
</evidence>
<dbReference type="InterPro" id="IPR012309">
    <property type="entry name" value="DNA_ligase_ATP-dep_C"/>
</dbReference>
<dbReference type="AlphaFoldDB" id="A0A9N9RCP8"/>
<evidence type="ECO:0000256" key="9">
    <source>
        <dbReference type="ARBA" id="ARBA00022741"/>
    </source>
</evidence>
<dbReference type="PROSITE" id="PS50160">
    <property type="entry name" value="DNA_LIGASE_A3"/>
    <property type="match status" value="1"/>
</dbReference>
<dbReference type="InterPro" id="IPR016059">
    <property type="entry name" value="DNA_ligase_ATP-dep_CS"/>
</dbReference>
<dbReference type="NCBIfam" id="TIGR00574">
    <property type="entry name" value="dnl1"/>
    <property type="match status" value="1"/>
</dbReference>
<dbReference type="SUPFAM" id="SSF56091">
    <property type="entry name" value="DNA ligase/mRNA capping enzyme, catalytic domain"/>
    <property type="match status" value="1"/>
</dbReference>
<dbReference type="GO" id="GO:0003910">
    <property type="term" value="F:DNA ligase (ATP) activity"/>
    <property type="evidence" value="ECO:0007669"/>
    <property type="project" value="UniProtKB-EC"/>
</dbReference>
<evidence type="ECO:0000256" key="14">
    <source>
        <dbReference type="ARBA" id="ARBA00023204"/>
    </source>
</evidence>
<dbReference type="InterPro" id="IPR012340">
    <property type="entry name" value="NA-bd_OB-fold"/>
</dbReference>
<dbReference type="GO" id="GO:0046872">
    <property type="term" value="F:metal ion binding"/>
    <property type="evidence" value="ECO:0007669"/>
    <property type="project" value="UniProtKB-KW"/>
</dbReference>
<dbReference type="InterPro" id="IPR036420">
    <property type="entry name" value="BRCT_dom_sf"/>
</dbReference>
<dbReference type="InterPro" id="IPR021536">
    <property type="entry name" value="DNA_ligase_IV_dom"/>
</dbReference>
<dbReference type="PROSITE" id="PS00333">
    <property type="entry name" value="DNA_LIGASE_A2"/>
    <property type="match status" value="1"/>
</dbReference>
<keyword evidence="10" id="KW-0227">DNA damage</keyword>
<reference evidence="22" key="1">
    <citation type="submission" date="2021-12" db="EMBL/GenBank/DDBJ databases">
        <authorList>
            <person name="King R."/>
        </authorList>
    </citation>
    <scope>NUCLEOTIDE SEQUENCE</scope>
</reference>
<keyword evidence="7" id="KW-0479">Metal-binding</keyword>
<keyword evidence="14" id="KW-0234">DNA repair</keyword>
<dbReference type="CDD" id="cd00027">
    <property type="entry name" value="BRCT"/>
    <property type="match status" value="1"/>
</dbReference>
<dbReference type="CDD" id="cd07903">
    <property type="entry name" value="Adenylation_DNA_ligase_IV"/>
    <property type="match status" value="1"/>
</dbReference>
<dbReference type="Gene3D" id="1.10.3260.10">
    <property type="entry name" value="DNA ligase, ATP-dependent, N-terminal domain"/>
    <property type="match status" value="1"/>
</dbReference>
<comment type="subcellular location">
    <subcellularLocation>
        <location evidence="2">Nucleus</location>
    </subcellularLocation>
</comment>
<dbReference type="InterPro" id="IPR000977">
    <property type="entry name" value="DNA_ligase_ATP-dep"/>
</dbReference>
<dbReference type="InterPro" id="IPR029710">
    <property type="entry name" value="LIG4"/>
</dbReference>
<comment type="cofactor">
    <cofactor evidence="1">
        <name>Mg(2+)</name>
        <dbReference type="ChEBI" id="CHEBI:18420"/>
    </cofactor>
</comment>
<name>A0A9N9RCP8_9NEOP</name>
<dbReference type="Gene3D" id="2.40.50.140">
    <property type="entry name" value="Nucleic acid-binding proteins"/>
    <property type="match status" value="1"/>
</dbReference>
<accession>A0A9N9RCP8</accession>
<keyword evidence="12" id="KW-0460">Magnesium</keyword>